<dbReference type="InterPro" id="IPR011611">
    <property type="entry name" value="PfkB_dom"/>
</dbReference>
<feature type="non-terminal residue" evidence="2">
    <location>
        <position position="110"/>
    </location>
</feature>
<evidence type="ECO:0000313" key="2">
    <source>
        <dbReference type="EMBL" id="EPC89715.1"/>
    </source>
</evidence>
<sequence>MKVIAIGDNVVDLYPADKQMYLGGHAANTAVFAAELGLQAAYIGTFGNDARGDFARRMLVERGVDVQHSLQYAGRNAFTTITGKDGARRKVVGEPPQELRLDPEDIAYIN</sequence>
<name>A0ABC9T982_LACPA</name>
<organism evidence="2 3">
    <name type="scientific">Lacticaseibacillus paracasei subsp. paracasei Lpp49</name>
    <dbReference type="NCBI Taxonomy" id="1256213"/>
    <lineage>
        <taxon>Bacteria</taxon>
        <taxon>Bacillati</taxon>
        <taxon>Bacillota</taxon>
        <taxon>Bacilli</taxon>
        <taxon>Lactobacillales</taxon>
        <taxon>Lactobacillaceae</taxon>
        <taxon>Lacticaseibacillus</taxon>
    </lineage>
</organism>
<dbReference type="Proteomes" id="UP000014310">
    <property type="component" value="Unassembled WGS sequence"/>
</dbReference>
<evidence type="ECO:0000313" key="3">
    <source>
        <dbReference type="Proteomes" id="UP000014310"/>
    </source>
</evidence>
<dbReference type="InterPro" id="IPR029056">
    <property type="entry name" value="Ribokinase-like"/>
</dbReference>
<comment type="caution">
    <text evidence="2">The sequence shown here is derived from an EMBL/GenBank/DDBJ whole genome shotgun (WGS) entry which is preliminary data.</text>
</comment>
<protein>
    <submittedName>
        <fullName evidence="2">Fructoselysine kinase</fullName>
    </submittedName>
</protein>
<keyword evidence="2" id="KW-0808">Transferase</keyword>
<evidence type="ECO:0000259" key="1">
    <source>
        <dbReference type="Pfam" id="PF00294"/>
    </source>
</evidence>
<dbReference type="Gene3D" id="3.40.1190.20">
    <property type="match status" value="1"/>
</dbReference>
<feature type="domain" description="Carbohydrate kinase PfkB" evidence="1">
    <location>
        <begin position="14"/>
        <end position="104"/>
    </location>
</feature>
<gene>
    <name evidence="2" type="ORF">Lpp49_12641</name>
</gene>
<accession>A0ABC9T982</accession>
<dbReference type="AlphaFoldDB" id="A0ABC9T982"/>
<dbReference type="EMBL" id="ANKJ01000042">
    <property type="protein sequence ID" value="EPC89715.1"/>
    <property type="molecule type" value="Genomic_DNA"/>
</dbReference>
<dbReference type="SUPFAM" id="SSF53613">
    <property type="entry name" value="Ribokinase-like"/>
    <property type="match status" value="1"/>
</dbReference>
<dbReference type="RefSeq" id="WP_016382858.1">
    <property type="nucleotide sequence ID" value="NZ_ANKJ01000042.1"/>
</dbReference>
<keyword evidence="2" id="KW-0418">Kinase</keyword>
<reference evidence="2 3" key="1">
    <citation type="journal article" date="2013" name="PLoS ONE">
        <title>Lactobacillus paracasei comparative genomics: towards species pan-genome definition and exploitation of diversity.</title>
        <authorList>
            <person name="Smokvina T."/>
            <person name="Wels M."/>
            <person name="Polka J."/>
            <person name="Chervaux C."/>
            <person name="Brisse S."/>
            <person name="Boekhorst J."/>
            <person name="van Hylckama Vlieg J.E."/>
            <person name="Siezen R.J."/>
        </authorList>
    </citation>
    <scope>NUCLEOTIDE SEQUENCE [LARGE SCALE GENOMIC DNA]</scope>
    <source>
        <strain evidence="2 3">Lpp49</strain>
    </source>
</reference>
<dbReference type="Pfam" id="PF00294">
    <property type="entry name" value="PfkB"/>
    <property type="match status" value="1"/>
</dbReference>
<dbReference type="GO" id="GO:0016301">
    <property type="term" value="F:kinase activity"/>
    <property type="evidence" value="ECO:0007669"/>
    <property type="project" value="UniProtKB-KW"/>
</dbReference>
<proteinExistence type="predicted"/>